<evidence type="ECO:0000313" key="4">
    <source>
        <dbReference type="Proteomes" id="UP000886653"/>
    </source>
</evidence>
<reference evidence="3" key="1">
    <citation type="submission" date="2013-11" db="EMBL/GenBank/DDBJ databases">
        <title>Genome sequence of the fusiform rust pathogen reveals effectors for host alternation and coevolution with pine.</title>
        <authorList>
            <consortium name="DOE Joint Genome Institute"/>
            <person name="Smith K."/>
            <person name="Pendleton A."/>
            <person name="Kubisiak T."/>
            <person name="Anderson C."/>
            <person name="Salamov A."/>
            <person name="Aerts A."/>
            <person name="Riley R."/>
            <person name="Clum A."/>
            <person name="Lindquist E."/>
            <person name="Ence D."/>
            <person name="Campbell M."/>
            <person name="Kronenberg Z."/>
            <person name="Feau N."/>
            <person name="Dhillon B."/>
            <person name="Hamelin R."/>
            <person name="Burleigh J."/>
            <person name="Smith J."/>
            <person name="Yandell M."/>
            <person name="Nelson C."/>
            <person name="Grigoriev I."/>
            <person name="Davis J."/>
        </authorList>
    </citation>
    <scope>NUCLEOTIDE SEQUENCE</scope>
    <source>
        <strain evidence="3">G11</strain>
    </source>
</reference>
<feature type="compositionally biased region" description="Low complexity" evidence="1">
    <location>
        <begin position="342"/>
        <end position="364"/>
    </location>
</feature>
<protein>
    <recommendedName>
        <fullName evidence="2">C2 NT-type domain-containing protein</fullName>
    </recommendedName>
</protein>
<keyword evidence="4" id="KW-1185">Reference proteome</keyword>
<evidence type="ECO:0000313" key="3">
    <source>
        <dbReference type="EMBL" id="KAG0148098.1"/>
    </source>
</evidence>
<dbReference type="PANTHER" id="PTHR21456:SF1">
    <property type="entry name" value="C2 NT-TYPE DOMAIN-CONTAINING PROTEIN"/>
    <property type="match status" value="1"/>
</dbReference>
<proteinExistence type="predicted"/>
<organism evidence="3 4">
    <name type="scientific">Cronartium quercuum f. sp. fusiforme G11</name>
    <dbReference type="NCBI Taxonomy" id="708437"/>
    <lineage>
        <taxon>Eukaryota</taxon>
        <taxon>Fungi</taxon>
        <taxon>Dikarya</taxon>
        <taxon>Basidiomycota</taxon>
        <taxon>Pucciniomycotina</taxon>
        <taxon>Pucciniomycetes</taxon>
        <taxon>Pucciniales</taxon>
        <taxon>Coleosporiaceae</taxon>
        <taxon>Cronartium</taxon>
    </lineage>
</organism>
<sequence>MDTLQRALHLAPTVTFDCAIIIDQLVNVPLLNGKFKLKWKFEHPITTVHIDAQMKAKHVATTITHRLTMSDDEAQLALTPTPANRRWAIGVPDCHQHEPDQRQRRSSTMDRNKSLAALPSLDFSSTESGPSFRADLSTRDQSHRISHPPKEAFRARSGSSSIGATSTPTLNNPFFGSETHSSPPGLLTSPTLMTSTLDQPTRAESSGSTSYVQVKNHIATFRHPFRCPVSIVIDKDGTLQPSLLTIIIKEEHVADEGKREVSRHGTLTIDLSKYTPTEVEEGKFRIEKGKFLLQDCKTNASLKVQIQMKYISGAPGFKTPTATASTSVHHFHHHHQHDDTKSVSSTRKSSASSPNSSVVSSNSSGKIPSTTAMVKGVQLSQSTFNPTHPRSIRPHQAETSSQIADELIDVLFSSTYIPSSGPVSQRLQGAKASKTLTPKAINLDTKSLHLSMHSNEANQTPSSSSTLSFWEHSSFLKPKTKDKDNDDDTSSRKSVKSFHSKFKALTKSHSMRLKQ</sequence>
<dbReference type="OrthoDB" id="3365224at2759"/>
<dbReference type="Proteomes" id="UP000886653">
    <property type="component" value="Unassembled WGS sequence"/>
</dbReference>
<dbReference type="AlphaFoldDB" id="A0A9P6NPZ4"/>
<dbReference type="InterPro" id="IPR039931">
    <property type="entry name" value="EEIG1/2-like"/>
</dbReference>
<name>A0A9P6NPZ4_9BASI</name>
<dbReference type="PANTHER" id="PTHR21456">
    <property type="entry name" value="FAMILY WITH SEQUENCE SIMILARITY 102"/>
    <property type="match status" value="1"/>
</dbReference>
<feature type="compositionally biased region" description="Basic and acidic residues" evidence="1">
    <location>
        <begin position="136"/>
        <end position="154"/>
    </location>
</feature>
<dbReference type="InterPro" id="IPR019448">
    <property type="entry name" value="NT-C2"/>
</dbReference>
<dbReference type="PROSITE" id="PS51840">
    <property type="entry name" value="C2_NT"/>
    <property type="match status" value="1"/>
</dbReference>
<comment type="caution">
    <text evidence="3">The sequence shown here is derived from an EMBL/GenBank/DDBJ whole genome shotgun (WGS) entry which is preliminary data.</text>
</comment>
<feature type="compositionally biased region" description="Low complexity" evidence="1">
    <location>
        <begin position="181"/>
        <end position="197"/>
    </location>
</feature>
<feature type="domain" description="C2 NT-type" evidence="2">
    <location>
        <begin position="6"/>
        <end position="310"/>
    </location>
</feature>
<feature type="region of interest" description="Disordered" evidence="1">
    <location>
        <begin position="91"/>
        <end position="209"/>
    </location>
</feature>
<evidence type="ECO:0000259" key="2">
    <source>
        <dbReference type="PROSITE" id="PS51840"/>
    </source>
</evidence>
<gene>
    <name evidence="3" type="ORF">CROQUDRAFT_655224</name>
</gene>
<dbReference type="Pfam" id="PF10358">
    <property type="entry name" value="NT-C2"/>
    <property type="match status" value="1"/>
</dbReference>
<accession>A0A9P6NPZ4</accession>
<evidence type="ECO:0000256" key="1">
    <source>
        <dbReference type="SAM" id="MobiDB-lite"/>
    </source>
</evidence>
<feature type="compositionally biased region" description="Polar residues" evidence="1">
    <location>
        <begin position="198"/>
        <end position="209"/>
    </location>
</feature>
<dbReference type="EMBL" id="MU167240">
    <property type="protein sequence ID" value="KAG0148098.1"/>
    <property type="molecule type" value="Genomic_DNA"/>
</dbReference>
<feature type="compositionally biased region" description="Polar residues" evidence="1">
    <location>
        <begin position="157"/>
        <end position="180"/>
    </location>
</feature>
<feature type="region of interest" description="Disordered" evidence="1">
    <location>
        <begin position="477"/>
        <end position="515"/>
    </location>
</feature>
<feature type="compositionally biased region" description="Basic residues" evidence="1">
    <location>
        <begin position="493"/>
        <end position="515"/>
    </location>
</feature>
<feature type="region of interest" description="Disordered" evidence="1">
    <location>
        <begin position="321"/>
        <end position="370"/>
    </location>
</feature>
<feature type="compositionally biased region" description="Basic and acidic residues" evidence="1">
    <location>
        <begin position="94"/>
        <end position="113"/>
    </location>
</feature>